<accession>A0A8J3VGK2</accession>
<sequence length="63" mass="6507">MAAGHHPHTAPDDTLTLASEHAVAFPDEIATVLVRAGTAPLHLTVAEEDLESLLRLVGQGATA</sequence>
<keyword evidence="2" id="KW-1185">Reference proteome</keyword>
<protein>
    <submittedName>
        <fullName evidence="1">Uncharacterized protein</fullName>
    </submittedName>
</protein>
<evidence type="ECO:0000313" key="1">
    <source>
        <dbReference type="EMBL" id="GIH05232.1"/>
    </source>
</evidence>
<dbReference type="EMBL" id="BONY01000017">
    <property type="protein sequence ID" value="GIH05232.1"/>
    <property type="molecule type" value="Genomic_DNA"/>
</dbReference>
<evidence type="ECO:0000313" key="2">
    <source>
        <dbReference type="Proteomes" id="UP000612899"/>
    </source>
</evidence>
<name>A0A8J3VGK2_9ACTN</name>
<proteinExistence type="predicted"/>
<comment type="caution">
    <text evidence="1">The sequence shown here is derived from an EMBL/GenBank/DDBJ whole genome shotgun (WGS) entry which is preliminary data.</text>
</comment>
<dbReference type="Proteomes" id="UP000612899">
    <property type="component" value="Unassembled WGS sequence"/>
</dbReference>
<dbReference type="RefSeq" id="WP_203909091.1">
    <property type="nucleotide sequence ID" value="NZ_BONY01000017.1"/>
</dbReference>
<dbReference type="AlphaFoldDB" id="A0A8J3VGK2"/>
<gene>
    <name evidence="1" type="ORF">Rhe02_32990</name>
</gene>
<organism evidence="1 2">
    <name type="scientific">Rhizocola hellebori</name>
    <dbReference type="NCBI Taxonomy" id="1392758"/>
    <lineage>
        <taxon>Bacteria</taxon>
        <taxon>Bacillati</taxon>
        <taxon>Actinomycetota</taxon>
        <taxon>Actinomycetes</taxon>
        <taxon>Micromonosporales</taxon>
        <taxon>Micromonosporaceae</taxon>
        <taxon>Rhizocola</taxon>
    </lineage>
</organism>
<reference evidence="1" key="1">
    <citation type="submission" date="2021-01" db="EMBL/GenBank/DDBJ databases">
        <title>Whole genome shotgun sequence of Rhizocola hellebori NBRC 109834.</title>
        <authorList>
            <person name="Komaki H."/>
            <person name="Tamura T."/>
        </authorList>
    </citation>
    <scope>NUCLEOTIDE SEQUENCE</scope>
    <source>
        <strain evidence="1">NBRC 109834</strain>
    </source>
</reference>